<dbReference type="RefSeq" id="WP_046878380.1">
    <property type="nucleotide sequence ID" value="NZ_BQUK01000011.1"/>
</dbReference>
<comment type="caution">
    <text evidence="11">The sequence shown here is derived from an EMBL/GenBank/DDBJ whole genome shotgun (WGS) entry which is preliminary data.</text>
</comment>
<dbReference type="Pfam" id="PF00848">
    <property type="entry name" value="Ring_hydroxyl_A"/>
    <property type="match status" value="1"/>
</dbReference>
<dbReference type="SUPFAM" id="SSF55961">
    <property type="entry name" value="Bet v1-like"/>
    <property type="match status" value="1"/>
</dbReference>
<dbReference type="Gene3D" id="3.90.380.10">
    <property type="entry name" value="Naphthalene 1,2-dioxygenase Alpha Subunit, Chain A, domain 1"/>
    <property type="match status" value="1"/>
</dbReference>
<dbReference type="InterPro" id="IPR036922">
    <property type="entry name" value="Rieske_2Fe-2S_sf"/>
</dbReference>
<evidence type="ECO:0000256" key="4">
    <source>
        <dbReference type="ARBA" id="ARBA00022964"/>
    </source>
</evidence>
<evidence type="ECO:0000256" key="1">
    <source>
        <dbReference type="ARBA" id="ARBA00008751"/>
    </source>
</evidence>
<evidence type="ECO:0000313" key="10">
    <source>
        <dbReference type="EMBL" id="MEC6051784.1"/>
    </source>
</evidence>
<dbReference type="GO" id="GO:0005506">
    <property type="term" value="F:iron ion binding"/>
    <property type="evidence" value="ECO:0007669"/>
    <property type="project" value="InterPro"/>
</dbReference>
<dbReference type="InterPro" id="IPR017941">
    <property type="entry name" value="Rieske_2Fe-2S"/>
</dbReference>
<evidence type="ECO:0000313" key="12">
    <source>
        <dbReference type="Proteomes" id="UP000255050"/>
    </source>
</evidence>
<evidence type="ECO:0000313" key="11">
    <source>
        <dbReference type="EMBL" id="STR39341.1"/>
    </source>
</evidence>
<keyword evidence="4 11" id="KW-0223">Dioxygenase</keyword>
<sequence length="460" mass="52517">MQKMFTTLKDKINNALIVDREKHIYRCHRSIFTDPQLFDFEMKHIFEGNWLFLAHESQIAQPGDYYTLTLGRQPVIITRDKKNELHALINSCAHRGAMLCRRKTGNKSSFTCPFHGWTFSNNGKLLKAKDESTGGYPETFKHEGSHDLKKLPRFQSYRGFLFGSLNADVQPLEAYLGETCKIIDLIVDQAPEGLEVLNGSSSYVYEGNWKLGAENGADGYHVSVVHWNYASTMSRRNYEAEGTHAVDANGWSKSVGGGYGFDNGHMLLWTRVLNPEVRPVYEHRERLQAEFGESRAGQMVNETRNLCLYPNVYLMDQFSTQIRVIRPIAVDKTEVTIWCFAPKGESDQARALRIRQYEDFFNVSGMGTPDDLEEFSACQRGYLGENLAWSDLSRGALHWVDGPDEHARQAGLRPLLSGVKSEDEALYIAHHHHWQNVMLAALEAEQRRYEQSITQRVEVV</sequence>
<dbReference type="EC" id="1.14.12.13" evidence="11"/>
<dbReference type="InterPro" id="IPR015881">
    <property type="entry name" value="ARHD_Rieske_2Fe_2S"/>
</dbReference>
<dbReference type="AlphaFoldDB" id="A0A1Q8Z442"/>
<feature type="domain" description="Rieske" evidence="9">
    <location>
        <begin position="51"/>
        <end position="131"/>
    </location>
</feature>
<gene>
    <name evidence="11" type="primary">cbeA</name>
    <name evidence="11" type="ORF">NCTC11694_00481</name>
    <name evidence="10" type="ORF">QAB24_014885</name>
</gene>
<dbReference type="InterPro" id="IPR001663">
    <property type="entry name" value="Rng_hydr_dOase-A"/>
</dbReference>
<reference evidence="11 12" key="1">
    <citation type="submission" date="2018-06" db="EMBL/GenBank/DDBJ databases">
        <authorList>
            <consortium name="Pathogen Informatics"/>
            <person name="Doyle S."/>
        </authorList>
    </citation>
    <scope>NUCLEOTIDE SEQUENCE [LARGE SCALE GENOMIC DNA]</scope>
    <source>
        <strain evidence="11 12">NCTC11694</strain>
    </source>
</reference>
<evidence type="ECO:0000256" key="2">
    <source>
        <dbReference type="ARBA" id="ARBA00022714"/>
    </source>
</evidence>
<keyword evidence="2" id="KW-0001">2Fe-2S</keyword>
<dbReference type="PANTHER" id="PTHR43756:SF1">
    <property type="entry name" value="3-PHENYLPROPIONATE_CINNAMIC ACID DIOXYGENASE SUBUNIT ALPHA"/>
    <property type="match status" value="1"/>
</dbReference>
<keyword evidence="7" id="KW-0411">Iron-sulfur</keyword>
<dbReference type="SUPFAM" id="SSF50022">
    <property type="entry name" value="ISP domain"/>
    <property type="match status" value="1"/>
</dbReference>
<evidence type="ECO:0000256" key="5">
    <source>
        <dbReference type="ARBA" id="ARBA00023002"/>
    </source>
</evidence>
<dbReference type="GO" id="GO:0018626">
    <property type="term" value="F:2-halobenzoate 1,2-dioxygenase activity"/>
    <property type="evidence" value="ECO:0007669"/>
    <property type="project" value="UniProtKB-EC"/>
</dbReference>
<keyword evidence="8" id="KW-0520">NAD</keyword>
<reference evidence="10" key="2">
    <citation type="journal article" date="2023" name="Nat. Commun.">
        <title>Genomic dissection of endemic carbapenem resistance reveals metallo-beta-lactamase dissemination through clonal, plasmid and integron transfer.</title>
        <authorList>
            <person name="Macesic N."/>
            <person name="Hawkey J."/>
            <person name="Vezina B."/>
            <person name="Wisniewski J.A."/>
            <person name="Cottingham H."/>
            <person name="Blakeway L.V."/>
            <person name="Harshegyi T."/>
            <person name="Pragastis K."/>
            <person name="Badoordeen G.Z."/>
            <person name="Dennison A."/>
            <person name="Spelman D.W."/>
            <person name="Jenney A.W.J."/>
            <person name="Peleg A.Y."/>
        </authorList>
    </citation>
    <scope>NUCLEOTIDE SEQUENCE</scope>
    <source>
        <strain evidence="10">CPO078</strain>
    </source>
</reference>
<dbReference type="PROSITE" id="PS00570">
    <property type="entry name" value="RING_HYDROXYL_ALPHA"/>
    <property type="match status" value="1"/>
</dbReference>
<dbReference type="PRINTS" id="PR00090">
    <property type="entry name" value="RNGDIOXGNASE"/>
</dbReference>
<evidence type="ECO:0000256" key="6">
    <source>
        <dbReference type="ARBA" id="ARBA00023004"/>
    </source>
</evidence>
<dbReference type="PROSITE" id="PS51296">
    <property type="entry name" value="RIESKE"/>
    <property type="match status" value="1"/>
</dbReference>
<reference evidence="10" key="3">
    <citation type="submission" date="2024-01" db="EMBL/GenBank/DDBJ databases">
        <authorList>
            <person name="Macesic N."/>
        </authorList>
    </citation>
    <scope>NUCLEOTIDE SEQUENCE</scope>
    <source>
        <strain evidence="10">CPO078</strain>
    </source>
</reference>
<keyword evidence="5 11" id="KW-0560">Oxidoreductase</keyword>
<dbReference type="Pfam" id="PF00355">
    <property type="entry name" value="Rieske"/>
    <property type="match status" value="1"/>
</dbReference>
<evidence type="ECO:0000256" key="8">
    <source>
        <dbReference type="ARBA" id="ARBA00023027"/>
    </source>
</evidence>
<keyword evidence="6" id="KW-0408">Iron</keyword>
<dbReference type="PANTHER" id="PTHR43756">
    <property type="entry name" value="CHOLINE MONOOXYGENASE, CHLOROPLASTIC"/>
    <property type="match status" value="1"/>
</dbReference>
<organism evidence="11 12">
    <name type="scientific">Klebsiella michiganensis</name>
    <dbReference type="NCBI Taxonomy" id="1134687"/>
    <lineage>
        <taxon>Bacteria</taxon>
        <taxon>Pseudomonadati</taxon>
        <taxon>Pseudomonadota</taxon>
        <taxon>Gammaproteobacteria</taxon>
        <taxon>Enterobacterales</taxon>
        <taxon>Enterobacteriaceae</taxon>
        <taxon>Klebsiella/Raoultella group</taxon>
        <taxon>Klebsiella</taxon>
    </lineage>
</organism>
<comment type="similarity">
    <text evidence="1">Belongs to the bacterial ring-hydroxylating dioxygenase alpha subunit family.</text>
</comment>
<dbReference type="EMBL" id="JARTTH020000001">
    <property type="protein sequence ID" value="MEC6051784.1"/>
    <property type="molecule type" value="Genomic_DNA"/>
</dbReference>
<dbReference type="Proteomes" id="UP001175817">
    <property type="component" value="Unassembled WGS sequence"/>
</dbReference>
<proteinExistence type="inferred from homology"/>
<dbReference type="Proteomes" id="UP000255050">
    <property type="component" value="Unassembled WGS sequence"/>
</dbReference>
<protein>
    <submittedName>
        <fullName evidence="11">2-chlorobenzoate 1,2-dioxygenase, alpha subunit</fullName>
        <ecNumber evidence="11">1.14.12.13</ecNumber>
    </submittedName>
    <submittedName>
        <fullName evidence="10">Rieske 2Fe-2S domain-containing protein</fullName>
    </submittedName>
</protein>
<keyword evidence="3" id="KW-0479">Metal-binding</keyword>
<evidence type="ECO:0000259" key="9">
    <source>
        <dbReference type="PROSITE" id="PS51296"/>
    </source>
</evidence>
<evidence type="ECO:0000256" key="3">
    <source>
        <dbReference type="ARBA" id="ARBA00022723"/>
    </source>
</evidence>
<dbReference type="Gene3D" id="2.102.10.10">
    <property type="entry name" value="Rieske [2Fe-2S] iron-sulphur domain"/>
    <property type="match status" value="1"/>
</dbReference>
<dbReference type="GO" id="GO:0051537">
    <property type="term" value="F:2 iron, 2 sulfur cluster binding"/>
    <property type="evidence" value="ECO:0007669"/>
    <property type="project" value="UniProtKB-KW"/>
</dbReference>
<dbReference type="EMBL" id="UGJR01000002">
    <property type="protein sequence ID" value="STR39341.1"/>
    <property type="molecule type" value="Genomic_DNA"/>
</dbReference>
<name>A0A1Q8Z442_9ENTR</name>
<dbReference type="CDD" id="cd08879">
    <property type="entry name" value="RHO_alpha_C_AntDO-like"/>
    <property type="match status" value="1"/>
</dbReference>
<evidence type="ECO:0000256" key="7">
    <source>
        <dbReference type="ARBA" id="ARBA00023014"/>
    </source>
</evidence>
<dbReference type="InterPro" id="IPR015879">
    <property type="entry name" value="Ring_hydroxy_dOase_asu_C_dom"/>
</dbReference>
<accession>A0A1Q8Z442</accession>